<evidence type="ECO:0000313" key="2">
    <source>
        <dbReference type="Proteomes" id="UP001207468"/>
    </source>
</evidence>
<proteinExistence type="predicted"/>
<protein>
    <submittedName>
        <fullName evidence="1">Uncharacterized protein</fullName>
    </submittedName>
</protein>
<dbReference type="EMBL" id="JAGFNK010000070">
    <property type="protein sequence ID" value="KAI9509158.1"/>
    <property type="molecule type" value="Genomic_DNA"/>
</dbReference>
<comment type="caution">
    <text evidence="1">The sequence shown here is derived from an EMBL/GenBank/DDBJ whole genome shotgun (WGS) entry which is preliminary data.</text>
</comment>
<sequence>MRCRTDARLLLFMFTLPLRTRSDSGVLPRDSTFPFPPLFSPPTQRRSHPLPPGPRTAPWPQPSIIRSLQLPRFCLACLCSHLRQDNQLPPTYSLQLRRTGHRDYPLRPPQVLTPPFHLALCRLLRSAPKESPSGVGCSARPRFGQYTGTQTKMSDRTLSLRRIAKYIHTGDEPFPPSSKSILRAVARKPAPRTHARGRTHLLQKNLAQTSRITNWP</sequence>
<organism evidence="1 2">
    <name type="scientific">Russula earlei</name>
    <dbReference type="NCBI Taxonomy" id="71964"/>
    <lineage>
        <taxon>Eukaryota</taxon>
        <taxon>Fungi</taxon>
        <taxon>Dikarya</taxon>
        <taxon>Basidiomycota</taxon>
        <taxon>Agaricomycotina</taxon>
        <taxon>Agaricomycetes</taxon>
        <taxon>Russulales</taxon>
        <taxon>Russulaceae</taxon>
        <taxon>Russula</taxon>
    </lineage>
</organism>
<keyword evidence="2" id="KW-1185">Reference proteome</keyword>
<accession>A0ACC0UC05</accession>
<gene>
    <name evidence="1" type="ORF">F5148DRAFT_795984</name>
</gene>
<reference evidence="1" key="1">
    <citation type="submission" date="2021-03" db="EMBL/GenBank/DDBJ databases">
        <title>Evolutionary priming and transition to the ectomycorrhizal habit in an iconic lineage of mushroom-forming fungi: is preadaptation a requirement?</title>
        <authorList>
            <consortium name="DOE Joint Genome Institute"/>
            <person name="Looney B.P."/>
            <person name="Miyauchi S."/>
            <person name="Morin E."/>
            <person name="Drula E."/>
            <person name="Courty P.E."/>
            <person name="Chicoki N."/>
            <person name="Fauchery L."/>
            <person name="Kohler A."/>
            <person name="Kuo A."/>
            <person name="LaButti K."/>
            <person name="Pangilinan J."/>
            <person name="Lipzen A."/>
            <person name="Riley R."/>
            <person name="Andreopoulos W."/>
            <person name="He G."/>
            <person name="Johnson J."/>
            <person name="Barry K.W."/>
            <person name="Grigoriev I.V."/>
            <person name="Nagy L."/>
            <person name="Hibbett D."/>
            <person name="Henrissat B."/>
            <person name="Matheny P.B."/>
            <person name="Labbe J."/>
            <person name="Martin A.F."/>
        </authorList>
    </citation>
    <scope>NUCLEOTIDE SEQUENCE</scope>
    <source>
        <strain evidence="1">BPL698</strain>
    </source>
</reference>
<evidence type="ECO:0000313" key="1">
    <source>
        <dbReference type="EMBL" id="KAI9509158.1"/>
    </source>
</evidence>
<dbReference type="Proteomes" id="UP001207468">
    <property type="component" value="Unassembled WGS sequence"/>
</dbReference>
<name>A0ACC0UC05_9AGAM</name>